<dbReference type="Gene3D" id="2.60.40.10">
    <property type="entry name" value="Immunoglobulins"/>
    <property type="match status" value="1"/>
</dbReference>
<protein>
    <recommendedName>
        <fullName evidence="5">DUF916 domain-containing protein</fullName>
    </recommendedName>
</protein>
<evidence type="ECO:0000313" key="3">
    <source>
        <dbReference type="EMBL" id="ACZ31785.1"/>
    </source>
</evidence>
<dbReference type="RefSeq" id="WP_012879527.1">
    <property type="nucleotide sequence ID" value="NC_013530.1"/>
</dbReference>
<name>D1BXZ4_XYLCX</name>
<keyword evidence="4" id="KW-1185">Reference proteome</keyword>
<accession>D1BXZ4</accession>
<keyword evidence="1" id="KW-0472">Membrane</keyword>
<feature type="chain" id="PRO_5039206650" description="DUF916 domain-containing protein" evidence="2">
    <location>
        <begin position="32"/>
        <end position="348"/>
    </location>
</feature>
<dbReference type="EMBL" id="CP001821">
    <property type="protein sequence ID" value="ACZ31785.1"/>
    <property type="molecule type" value="Genomic_DNA"/>
</dbReference>
<evidence type="ECO:0000256" key="2">
    <source>
        <dbReference type="SAM" id="SignalP"/>
    </source>
</evidence>
<dbReference type="Proteomes" id="UP000002255">
    <property type="component" value="Chromosome"/>
</dbReference>
<proteinExistence type="predicted"/>
<evidence type="ECO:0000313" key="4">
    <source>
        <dbReference type="Proteomes" id="UP000002255"/>
    </source>
</evidence>
<evidence type="ECO:0008006" key="5">
    <source>
        <dbReference type="Google" id="ProtNLM"/>
    </source>
</evidence>
<dbReference type="HOGENOM" id="CLU_051827_1_0_11"/>
<dbReference type="OrthoDB" id="4336304at2"/>
<dbReference type="STRING" id="446471.Xcel_2771"/>
<dbReference type="AlphaFoldDB" id="D1BXZ4"/>
<sequence length="348" mass="36148">MLPHPLHTARSVLAATVATLALLLAAPSVAAADDGSTAWGVRTGTGDLGSDRENFSYTIDPGGARLDDVLTVANHGDVPLDLDVYAADGYTTEAGQIDVLTREDTSEEIGAWLTPGTGSVHLEPGASADIPFSVTVPAHATPGDHVGAIVTSRTQAEQSADVETRLGVRVFVRVTGELTPSLTITDAHVDYDGTPNPFGTGDATVTYTVHNDGNVRLGAGQQVHLAGPFGWFGHDAQAADVPELLPGESWQVSVPVAGVVPAFRVAAHVVLSAELPDVAGLTPGLAPIEATATGAAVPWALIALIVLIGAATWFGLRRRRTRVRREQERVEAAVAAALRERDDAEVPA</sequence>
<evidence type="ECO:0000256" key="1">
    <source>
        <dbReference type="SAM" id="Phobius"/>
    </source>
</evidence>
<organism evidence="3 4">
    <name type="scientific">Xylanimonas cellulosilytica (strain DSM 15894 / JCM 12276 / CECT 5975 / KCTC 9989 / LMG 20990 / NBRC 107835 / XIL07)</name>
    <dbReference type="NCBI Taxonomy" id="446471"/>
    <lineage>
        <taxon>Bacteria</taxon>
        <taxon>Bacillati</taxon>
        <taxon>Actinomycetota</taxon>
        <taxon>Actinomycetes</taxon>
        <taxon>Micrococcales</taxon>
        <taxon>Promicromonosporaceae</taxon>
        <taxon>Xylanimonas</taxon>
    </lineage>
</organism>
<keyword evidence="2" id="KW-0732">Signal</keyword>
<reference evidence="3 4" key="2">
    <citation type="journal article" date="2010" name="Stand. Genomic Sci.">
        <title>Complete genome sequence of Xylanimonas cellulosilytica type strain (XIL07).</title>
        <authorList>
            <person name="Foster B."/>
            <person name="Pukall R."/>
            <person name="Abt B."/>
            <person name="Nolan M."/>
            <person name="Glavina Del Rio T."/>
            <person name="Chen F."/>
            <person name="Lucas S."/>
            <person name="Tice H."/>
            <person name="Pitluck S."/>
            <person name="Cheng J.-F."/>
            <person name="Chertkov O."/>
            <person name="Brettin T."/>
            <person name="Han C."/>
            <person name="Detter J.C."/>
            <person name="Bruce D."/>
            <person name="Goodwin L."/>
            <person name="Ivanova N."/>
            <person name="Mavromatis K."/>
            <person name="Pati A."/>
            <person name="Mikhailova N."/>
            <person name="Chen A."/>
            <person name="Palaniappan K."/>
            <person name="Land M."/>
            <person name="Hauser L."/>
            <person name="Chang Y.-J."/>
            <person name="Jeffries C.D."/>
            <person name="Chain P."/>
            <person name="Rohde M."/>
            <person name="Goeker M."/>
            <person name="Bristow J."/>
            <person name="Eisen J.A."/>
            <person name="Markowitz V."/>
            <person name="Hugenholtz P."/>
            <person name="Kyrpides N.C."/>
            <person name="Klenk H.-P."/>
            <person name="Lapidus A."/>
        </authorList>
    </citation>
    <scope>NUCLEOTIDE SEQUENCE [LARGE SCALE GENOMIC DNA]</scope>
    <source>
        <strain evidence="4">DSM 15894 / CECT 5975 / LMG 20990 / XIL07</strain>
    </source>
</reference>
<feature type="transmembrane region" description="Helical" evidence="1">
    <location>
        <begin position="296"/>
        <end position="316"/>
    </location>
</feature>
<keyword evidence="1" id="KW-0812">Transmembrane</keyword>
<dbReference type="InterPro" id="IPR013783">
    <property type="entry name" value="Ig-like_fold"/>
</dbReference>
<dbReference type="KEGG" id="xce:Xcel_2771"/>
<feature type="signal peptide" evidence="2">
    <location>
        <begin position="1"/>
        <end position="31"/>
    </location>
</feature>
<dbReference type="GO" id="GO:0005975">
    <property type="term" value="P:carbohydrate metabolic process"/>
    <property type="evidence" value="ECO:0007669"/>
    <property type="project" value="UniProtKB-ARBA"/>
</dbReference>
<reference evidence="4" key="1">
    <citation type="submission" date="2009-11" db="EMBL/GenBank/DDBJ databases">
        <title>The complete chromosome of Xylanimonas cellulosilytica DSM 15894.</title>
        <authorList>
            <consortium name="US DOE Joint Genome Institute (JGI-PGF)"/>
            <person name="Lucas S."/>
            <person name="Copeland A."/>
            <person name="Lapidus A."/>
            <person name="Glavina del Rio T."/>
            <person name="Dalin E."/>
            <person name="Tice H."/>
            <person name="Bruce D."/>
            <person name="Goodwin L."/>
            <person name="Pitluck S."/>
            <person name="Kyrpides N."/>
            <person name="Mavromatis K."/>
            <person name="Ivanova N."/>
            <person name="Mikhailova N."/>
            <person name="Foster B."/>
            <person name="Clum A."/>
            <person name="Brettin T."/>
            <person name="Detter J.C."/>
            <person name="Han C."/>
            <person name="Larimer F."/>
            <person name="Land M."/>
            <person name="Hauser L."/>
            <person name="Markowitz V."/>
            <person name="Cheng J.F."/>
            <person name="Hugenholtz P."/>
            <person name="Woyke T."/>
            <person name="Wu D."/>
            <person name="Gehrich-Schroeter G."/>
            <person name="Schneider S."/>
            <person name="Pukall S.R."/>
            <person name="Klenk H.P."/>
            <person name="Eisen J.A."/>
        </authorList>
    </citation>
    <scope>NUCLEOTIDE SEQUENCE [LARGE SCALE GENOMIC DNA]</scope>
    <source>
        <strain evidence="4">DSM 15894 / CECT 5975 / LMG 20990 / XIL07</strain>
    </source>
</reference>
<gene>
    <name evidence="3" type="ordered locus">Xcel_2771</name>
</gene>
<dbReference type="eggNOG" id="COG1361">
    <property type="taxonomic scope" value="Bacteria"/>
</dbReference>
<keyword evidence="1" id="KW-1133">Transmembrane helix</keyword>